<dbReference type="EMBL" id="AP019537">
    <property type="protein sequence ID" value="BBJ05138.1"/>
    <property type="molecule type" value="Genomic_DNA"/>
</dbReference>
<dbReference type="Gene3D" id="3.40.50.1820">
    <property type="entry name" value="alpha/beta hydrolase"/>
    <property type="match status" value="1"/>
</dbReference>
<reference evidence="4" key="1">
    <citation type="submission" date="2019-03" db="EMBL/GenBank/DDBJ databases">
        <title>Whole genome analysis of nitrate-reducing bacteria Marinobacter hydrocarbonoclasticus YB03.</title>
        <authorList>
            <person name="Azam A.H."/>
            <person name="Yuk S.R."/>
            <person name="Kamarisima K."/>
            <person name="Miyanaga K."/>
            <person name="Tanji Y."/>
        </authorList>
    </citation>
    <scope>NUCLEOTIDE SEQUENCE</scope>
    <source>
        <strain evidence="4">YB03</strain>
    </source>
</reference>
<evidence type="ECO:0000259" key="3">
    <source>
        <dbReference type="Pfam" id="PF20434"/>
    </source>
</evidence>
<dbReference type="GO" id="GO:0016787">
    <property type="term" value="F:hydrolase activity"/>
    <property type="evidence" value="ECO:0007669"/>
    <property type="project" value="UniProtKB-KW"/>
</dbReference>
<evidence type="ECO:0000256" key="1">
    <source>
        <dbReference type="ARBA" id="ARBA00022801"/>
    </source>
</evidence>
<dbReference type="Pfam" id="PF20434">
    <property type="entry name" value="BD-FAE"/>
    <property type="match status" value="1"/>
</dbReference>
<keyword evidence="2" id="KW-0812">Transmembrane</keyword>
<feature type="domain" description="BD-FAE-like" evidence="3">
    <location>
        <begin position="144"/>
        <end position="250"/>
    </location>
</feature>
<feature type="transmembrane region" description="Helical" evidence="2">
    <location>
        <begin position="12"/>
        <end position="34"/>
    </location>
</feature>
<dbReference type="InterPro" id="IPR050300">
    <property type="entry name" value="GDXG_lipolytic_enzyme"/>
</dbReference>
<keyword evidence="2" id="KW-1133">Transmembrane helix</keyword>
<keyword evidence="2" id="KW-0472">Membrane</keyword>
<dbReference type="AlphaFoldDB" id="A0A455WHX7"/>
<feature type="transmembrane region" description="Helical" evidence="2">
    <location>
        <begin position="46"/>
        <end position="69"/>
    </location>
</feature>
<gene>
    <name evidence="4" type="ORF">YBY_29870</name>
</gene>
<organism evidence="4">
    <name type="scientific">Marinobacter nauticus</name>
    <name type="common">Marinobacter hydrocarbonoclasticus</name>
    <name type="synonym">Marinobacter aquaeolei</name>
    <dbReference type="NCBI Taxonomy" id="2743"/>
    <lineage>
        <taxon>Bacteria</taxon>
        <taxon>Pseudomonadati</taxon>
        <taxon>Pseudomonadota</taxon>
        <taxon>Gammaproteobacteria</taxon>
        <taxon>Pseudomonadales</taxon>
        <taxon>Marinobacteraceae</taxon>
        <taxon>Marinobacter</taxon>
    </lineage>
</organism>
<evidence type="ECO:0000256" key="2">
    <source>
        <dbReference type="SAM" id="Phobius"/>
    </source>
</evidence>
<name>A0A455WHX7_MARNT</name>
<dbReference type="SUPFAM" id="SSF53474">
    <property type="entry name" value="alpha/beta-Hydrolases"/>
    <property type="match status" value="1"/>
</dbReference>
<proteinExistence type="predicted"/>
<dbReference type="InterPro" id="IPR049492">
    <property type="entry name" value="BD-FAE-like_dom"/>
</dbReference>
<keyword evidence="1" id="KW-0378">Hydrolase</keyword>
<protein>
    <recommendedName>
        <fullName evidence="3">BD-FAE-like domain-containing protein</fullName>
    </recommendedName>
</protein>
<feature type="transmembrane region" description="Helical" evidence="2">
    <location>
        <begin position="76"/>
        <end position="98"/>
    </location>
</feature>
<dbReference type="InterPro" id="IPR029058">
    <property type="entry name" value="AB_hydrolase_fold"/>
</dbReference>
<evidence type="ECO:0000313" key="4">
    <source>
        <dbReference type="EMBL" id="BBJ05138.1"/>
    </source>
</evidence>
<dbReference type="PANTHER" id="PTHR48081">
    <property type="entry name" value="AB HYDROLASE SUPERFAMILY PROTEIN C4A8.06C"/>
    <property type="match status" value="1"/>
</dbReference>
<accession>A0A455WHX7</accession>
<sequence>MTRVTARQATKSLLIISAAVLLGVLLLVTFFMLIPRNWDGIGSLGALALMFPTQLLAISAVSILLGLICHTLRISLGTVLFVAATALSFLMAAIPLIATLNHAGQQSLHVSLSTSVKLDTNDRQDQQDRTETYVKLADGSELQLDIWAPSSQDSAGPAIIKVHGGAWTHGARYEMTAWDQWLREQGYTVFNISYRLSPPARWQEAVGDVKAALSWVTLHAESLNVDPDRLCMMGYSAGGHLSMMAAFTPEHPVEPRDIWP</sequence>